<gene>
    <name evidence="2" type="ORF">CANINC_001605</name>
</gene>
<feature type="region of interest" description="Disordered" evidence="1">
    <location>
        <begin position="1"/>
        <end position="100"/>
    </location>
</feature>
<feature type="compositionally biased region" description="Basic and acidic residues" evidence="1">
    <location>
        <begin position="49"/>
        <end position="70"/>
    </location>
</feature>
<evidence type="ECO:0000313" key="3">
    <source>
        <dbReference type="Proteomes" id="UP000307173"/>
    </source>
</evidence>
<reference evidence="2 3" key="1">
    <citation type="journal article" date="2019" name="Front. Genet.">
        <title>Whole-Genome Sequencing of the Opportunistic Yeast Pathogen Candida inconspicua Uncovers Its Hybrid Origin.</title>
        <authorList>
            <person name="Mixao V."/>
            <person name="Hansen A.P."/>
            <person name="Saus E."/>
            <person name="Boekhout T."/>
            <person name="Lass-Florl C."/>
            <person name="Gabaldon T."/>
        </authorList>
    </citation>
    <scope>NUCLEOTIDE SEQUENCE [LARGE SCALE GENOMIC DNA]</scope>
    <source>
        <strain evidence="2 3">CBS 180</strain>
    </source>
</reference>
<evidence type="ECO:0000313" key="2">
    <source>
        <dbReference type="EMBL" id="TID29790.1"/>
    </source>
</evidence>
<accession>A0A4V4NFX6</accession>
<protein>
    <submittedName>
        <fullName evidence="2">Uncharacterized protein</fullName>
    </submittedName>
</protein>
<proteinExistence type="predicted"/>
<name>A0A4V4NFX6_9ASCO</name>
<dbReference type="AlphaFoldDB" id="A0A4V4NFX6"/>
<sequence length="362" mass="41489">MPNTGRRKRLLDGVAENIHTKKHKSDFVYSSSESNETTSDSDSYSSQDVKQEKVLTKEVHSLERQSDKSADNVVPVDTRPSNANTTKSTSIKSKKTTKKIPSDTQTYNEVLDFQRITKPSAENIKLPNIYSSSNLEVLSRGTLLYGRRFKNNETERLVDNAIVPKLKPEFEILDKYKRPTGISQVEYKPPDEVLTNDYDFEANELVYLNRDEIKRITKVDLPRQDITNAIHYYVAQRIKTRFNLSDHEYDEKFSRIFDGSSLLALSTVFTNWVNELCGEHTYKAYMETTNPDNTKLSSIDEFIRVYDESSSDNTDISNSEYSDDSSDEEIEQSDSASLSDEESKFKNSIFIKKEEDGLSDES</sequence>
<evidence type="ECO:0000256" key="1">
    <source>
        <dbReference type="SAM" id="MobiDB-lite"/>
    </source>
</evidence>
<keyword evidence="3" id="KW-1185">Reference proteome</keyword>
<dbReference type="Proteomes" id="UP000307173">
    <property type="component" value="Unassembled WGS sequence"/>
</dbReference>
<feature type="region of interest" description="Disordered" evidence="1">
    <location>
        <begin position="310"/>
        <end position="343"/>
    </location>
</feature>
<dbReference type="EMBL" id="SELW01000247">
    <property type="protein sequence ID" value="TID29790.1"/>
    <property type="molecule type" value="Genomic_DNA"/>
</dbReference>
<dbReference type="OrthoDB" id="2565191at2759"/>
<comment type="caution">
    <text evidence="2">The sequence shown here is derived from an EMBL/GenBank/DDBJ whole genome shotgun (WGS) entry which is preliminary data.</text>
</comment>
<organism evidence="2 3">
    <name type="scientific">Pichia inconspicua</name>
    <dbReference type="NCBI Taxonomy" id="52247"/>
    <lineage>
        <taxon>Eukaryota</taxon>
        <taxon>Fungi</taxon>
        <taxon>Dikarya</taxon>
        <taxon>Ascomycota</taxon>
        <taxon>Saccharomycotina</taxon>
        <taxon>Pichiomycetes</taxon>
        <taxon>Pichiales</taxon>
        <taxon>Pichiaceae</taxon>
        <taxon>Pichia</taxon>
    </lineage>
</organism>
<feature type="compositionally biased region" description="Low complexity" evidence="1">
    <location>
        <begin position="29"/>
        <end position="46"/>
    </location>
</feature>
<feature type="compositionally biased region" description="Acidic residues" evidence="1">
    <location>
        <begin position="321"/>
        <end position="332"/>
    </location>
</feature>